<protein>
    <submittedName>
        <fullName evidence="1">Uncharacterized protein</fullName>
    </submittedName>
</protein>
<reference evidence="1" key="1">
    <citation type="submission" date="2023-07" db="EMBL/GenBank/DDBJ databases">
        <title>A collection of bacterial strains from the Burkholderia cepacia Research Laboratory and Repository.</title>
        <authorList>
            <person name="Lipuma J."/>
            <person name="Spilker T."/>
            <person name="Caverly L."/>
        </authorList>
    </citation>
    <scope>NUCLEOTIDE SEQUENCE</scope>
    <source>
        <strain evidence="1">AU42020</strain>
    </source>
</reference>
<name>A0ABT8P6Z4_9BURK</name>
<dbReference type="EMBL" id="JAUJSQ010000002">
    <property type="protein sequence ID" value="MDN7930849.1"/>
    <property type="molecule type" value="Genomic_DNA"/>
</dbReference>
<proteinExistence type="predicted"/>
<dbReference type="Proteomes" id="UP001171606">
    <property type="component" value="Unassembled WGS sequence"/>
</dbReference>
<evidence type="ECO:0000313" key="2">
    <source>
        <dbReference type="Proteomes" id="UP001171606"/>
    </source>
</evidence>
<comment type="caution">
    <text evidence="1">The sequence shown here is derived from an EMBL/GenBank/DDBJ whole genome shotgun (WGS) entry which is preliminary data.</text>
</comment>
<sequence length="54" mass="5289">MMLNLRAAVAAPVLRSPAGVARYVVGFAIVVGGAAELVSQALHALAPFVSAAGG</sequence>
<organism evidence="1 2">
    <name type="scientific">Burkholderia metallica</name>
    <dbReference type="NCBI Taxonomy" id="488729"/>
    <lineage>
        <taxon>Bacteria</taxon>
        <taxon>Pseudomonadati</taxon>
        <taxon>Pseudomonadota</taxon>
        <taxon>Betaproteobacteria</taxon>
        <taxon>Burkholderiales</taxon>
        <taxon>Burkholderiaceae</taxon>
        <taxon>Burkholderia</taxon>
        <taxon>Burkholderia cepacia complex</taxon>
    </lineage>
</organism>
<keyword evidence="2" id="KW-1185">Reference proteome</keyword>
<accession>A0ABT8P6Z4</accession>
<evidence type="ECO:0000313" key="1">
    <source>
        <dbReference type="EMBL" id="MDN7930849.1"/>
    </source>
</evidence>
<gene>
    <name evidence="1" type="ORF">QZM52_06025</name>
</gene>
<dbReference type="RefSeq" id="WP_301755181.1">
    <property type="nucleotide sequence ID" value="NZ_JAUJSQ010000002.1"/>
</dbReference>